<feature type="compositionally biased region" description="Basic and acidic residues" evidence="1">
    <location>
        <begin position="331"/>
        <end position="340"/>
    </location>
</feature>
<evidence type="ECO:0000256" key="1">
    <source>
        <dbReference type="SAM" id="MobiDB-lite"/>
    </source>
</evidence>
<feature type="region of interest" description="Disordered" evidence="1">
    <location>
        <begin position="331"/>
        <end position="371"/>
    </location>
</feature>
<feature type="compositionally biased region" description="Polar residues" evidence="1">
    <location>
        <begin position="395"/>
        <end position="406"/>
    </location>
</feature>
<dbReference type="PANTHER" id="PTHR34112">
    <property type="entry name" value="C-JUN-AMINO-TERMINAL KINASE-INTERACTING PROTEIN"/>
    <property type="match status" value="1"/>
</dbReference>
<name>A0A5J9TSQ9_9POAL</name>
<sequence>MERGEPSLKPEWLLRGPSTVAATPVRPVTSSRAGELAIRLHDQGRGASSRNRSLGRDRDRGSQQSSSRRGPGSSGSRRNDRDGAGKSRGYASFGRHNRERGQEKDPDFRERDSRLVQPEDPLRDGFESFSSCRSEKDRLNRTRSKVGISNRAVGVSVDNGNVTRKDTSGASFEREFPHLGSEDKNGKQDIGRVPSPGISTPIQSIPLVNAPDVWNSVLAEVPILSDASNNPVSSSSPPAGLSKQTEVSNSVSALSMAETVMQSPLKISTAPQLSIDAQKIEERTMRQCILRPLTPSSSKISKLLGLIDPVRRVDTLSESCSIGSSKYVDKKVSSSLDKLKPKGARAGESNGPVKVAPQLSVQPSGSSVRAPVKTELVKPSQSGSLQVLSREQNGTVNTAKDSTCNPVSPVLGRSSSMEPMRKPVNQKLKVVSNGLPLHLLQGSFGERKASAKDKHKFFELLRSKSVNGSSTAIESPSSLIDDQQSCLDLSLYNSGVKYENGSSSCEEANSCEGSQRHFSDNEEIIPPSESHDVLDEGSLGILVDNRDDSSSSAIADTEDVASKKPQPDKPAYIDGASLMSNPANNEAKLPFEPITAERVESYPAREFEHIEAGEEESYAAEDFERIRAGEEELCFAQDQPSPEELAFLRSLGWDENEVVPPLQQEEIADCVSKAEREASAEASGMQGLIAEVTEQRYCVVSMLRTCGREVVA</sequence>
<comment type="caution">
    <text evidence="2">The sequence shown here is derived from an EMBL/GenBank/DDBJ whole genome shotgun (WGS) entry which is preliminary data.</text>
</comment>
<keyword evidence="3" id="KW-1185">Reference proteome</keyword>
<dbReference type="EMBL" id="RWGY01000031">
    <property type="protein sequence ID" value="TVU14315.1"/>
    <property type="molecule type" value="Genomic_DNA"/>
</dbReference>
<evidence type="ECO:0000313" key="2">
    <source>
        <dbReference type="EMBL" id="TVU14315.1"/>
    </source>
</evidence>
<organism evidence="2 3">
    <name type="scientific">Eragrostis curvula</name>
    <name type="common">weeping love grass</name>
    <dbReference type="NCBI Taxonomy" id="38414"/>
    <lineage>
        <taxon>Eukaryota</taxon>
        <taxon>Viridiplantae</taxon>
        <taxon>Streptophyta</taxon>
        <taxon>Embryophyta</taxon>
        <taxon>Tracheophyta</taxon>
        <taxon>Spermatophyta</taxon>
        <taxon>Magnoliopsida</taxon>
        <taxon>Liliopsida</taxon>
        <taxon>Poales</taxon>
        <taxon>Poaceae</taxon>
        <taxon>PACMAD clade</taxon>
        <taxon>Chloridoideae</taxon>
        <taxon>Eragrostideae</taxon>
        <taxon>Eragrostidinae</taxon>
        <taxon>Eragrostis</taxon>
    </lineage>
</organism>
<reference evidence="2 3" key="1">
    <citation type="journal article" date="2019" name="Sci. Rep.">
        <title>A high-quality genome of Eragrostis curvula grass provides insights into Poaceae evolution and supports new strategies to enhance forage quality.</title>
        <authorList>
            <person name="Carballo J."/>
            <person name="Santos B.A.C.M."/>
            <person name="Zappacosta D."/>
            <person name="Garbus I."/>
            <person name="Selva J.P."/>
            <person name="Gallo C.A."/>
            <person name="Diaz A."/>
            <person name="Albertini E."/>
            <person name="Caccamo M."/>
            <person name="Echenique V."/>
        </authorList>
    </citation>
    <scope>NUCLEOTIDE SEQUENCE [LARGE SCALE GENOMIC DNA]</scope>
    <source>
        <strain evidence="3">cv. Victoria</strain>
        <tissue evidence="2">Leaf</tissue>
    </source>
</reference>
<dbReference type="Proteomes" id="UP000324897">
    <property type="component" value="Unassembled WGS sequence"/>
</dbReference>
<evidence type="ECO:0000313" key="3">
    <source>
        <dbReference type="Proteomes" id="UP000324897"/>
    </source>
</evidence>
<accession>A0A5J9TSQ9</accession>
<dbReference type="PANTHER" id="PTHR34112:SF13">
    <property type="entry name" value="OS04G0448200 PROTEIN"/>
    <property type="match status" value="1"/>
</dbReference>
<dbReference type="OrthoDB" id="1917528at2759"/>
<feature type="region of interest" description="Disordered" evidence="1">
    <location>
        <begin position="1"/>
        <end position="141"/>
    </location>
</feature>
<feature type="region of interest" description="Disordered" evidence="1">
    <location>
        <begin position="395"/>
        <end position="418"/>
    </location>
</feature>
<feature type="compositionally biased region" description="Low complexity" evidence="1">
    <location>
        <begin position="62"/>
        <end position="76"/>
    </location>
</feature>
<dbReference type="AlphaFoldDB" id="A0A5J9TSQ9"/>
<proteinExistence type="predicted"/>
<protein>
    <submittedName>
        <fullName evidence="2">Uncharacterized protein</fullName>
    </submittedName>
</protein>
<feature type="non-terminal residue" evidence="2">
    <location>
        <position position="1"/>
    </location>
</feature>
<feature type="compositionally biased region" description="Basic and acidic residues" evidence="1">
    <location>
        <begin position="99"/>
        <end position="114"/>
    </location>
</feature>
<feature type="region of interest" description="Disordered" evidence="1">
    <location>
        <begin position="544"/>
        <end position="568"/>
    </location>
</feature>
<gene>
    <name evidence="2" type="ORF">EJB05_37776</name>
</gene>
<dbReference type="Gramene" id="TVU14315">
    <property type="protein sequence ID" value="TVU14315"/>
    <property type="gene ID" value="EJB05_37776"/>
</dbReference>